<evidence type="ECO:0000313" key="4">
    <source>
        <dbReference type="EMBL" id="MDM7859318.1"/>
    </source>
</evidence>
<keyword evidence="1" id="KW-0328">Glycosyltransferase</keyword>
<name>A0ABT7SSZ8_9ALTE</name>
<dbReference type="EMBL" id="JAUCBP010000001">
    <property type="protein sequence ID" value="MDM7859318.1"/>
    <property type="molecule type" value="Genomic_DNA"/>
</dbReference>
<dbReference type="Pfam" id="PF03808">
    <property type="entry name" value="Glyco_tran_WecG"/>
    <property type="match status" value="1"/>
</dbReference>
<dbReference type="Proteomes" id="UP001234343">
    <property type="component" value="Unassembled WGS sequence"/>
</dbReference>
<protein>
    <submittedName>
        <fullName evidence="4">WecB/TagA/CpsF family glycosyltransferase</fullName>
    </submittedName>
</protein>
<proteinExistence type="predicted"/>
<keyword evidence="3" id="KW-1133">Transmembrane helix</keyword>
<evidence type="ECO:0000313" key="5">
    <source>
        <dbReference type="Proteomes" id="UP001234343"/>
    </source>
</evidence>
<evidence type="ECO:0000256" key="3">
    <source>
        <dbReference type="SAM" id="Phobius"/>
    </source>
</evidence>
<sequence length="418" mass="46761">MQNSSSIADSLTTRCNKVNYRGTKLDWLIVAPMLVVLLPVFLINACIALVKRESCLINHYAVDALGRNVTLRTFRFGLLKGTAILFDIAKGSIAICGVGTNTRLSLHEQREFTKRYNMPSGLFSLAEINACIGLSDTSEYELTQKQANQSYSQYLVLMFKGLLIQVFFSNSTLTKPARFDVFGIDITNDSMESAVARVTADKPIYTQTPKTGFFINAHSVNLAERNASFRQALMKSDWRFADGSGMRVAAQSKGYLLKGNINGTDMLPPICQACVEKHKSIFLLGAAPGVAKEMANKLKREFPGLQISGVEHGFHKDYSDIVERINSSGTAVLLVAMGSPFQEAWINQHRKLLRCNSILAVGGLFDFYSGRIPRAPRWMREIGCEWLFRLYQEPIVKFSRYVIGTPEFLIRTFIFKQA</sequence>
<keyword evidence="5" id="KW-1185">Reference proteome</keyword>
<dbReference type="InterPro" id="IPR004629">
    <property type="entry name" value="WecG_TagA_CpsF"/>
</dbReference>
<comment type="caution">
    <text evidence="4">The sequence shown here is derived from an EMBL/GenBank/DDBJ whole genome shotgun (WGS) entry which is preliminary data.</text>
</comment>
<gene>
    <name evidence="4" type="ORF">QTP81_01700</name>
</gene>
<organism evidence="4 5">
    <name type="scientific">Alteromonas arenosi</name>
    <dbReference type="NCBI Taxonomy" id="3055817"/>
    <lineage>
        <taxon>Bacteria</taxon>
        <taxon>Pseudomonadati</taxon>
        <taxon>Pseudomonadota</taxon>
        <taxon>Gammaproteobacteria</taxon>
        <taxon>Alteromonadales</taxon>
        <taxon>Alteromonadaceae</taxon>
        <taxon>Alteromonas/Salinimonas group</taxon>
        <taxon>Alteromonas</taxon>
    </lineage>
</organism>
<evidence type="ECO:0000256" key="1">
    <source>
        <dbReference type="ARBA" id="ARBA00022676"/>
    </source>
</evidence>
<evidence type="ECO:0000256" key="2">
    <source>
        <dbReference type="ARBA" id="ARBA00022679"/>
    </source>
</evidence>
<dbReference type="RefSeq" id="WP_289363254.1">
    <property type="nucleotide sequence ID" value="NZ_JAUCBP010000001.1"/>
</dbReference>
<dbReference type="PANTHER" id="PTHR34136">
    <property type="match status" value="1"/>
</dbReference>
<keyword evidence="2" id="KW-0808">Transferase</keyword>
<feature type="transmembrane region" description="Helical" evidence="3">
    <location>
        <begin position="27"/>
        <end position="50"/>
    </location>
</feature>
<keyword evidence="3" id="KW-0472">Membrane</keyword>
<keyword evidence="3" id="KW-0812">Transmembrane</keyword>
<dbReference type="NCBIfam" id="TIGR00696">
    <property type="entry name" value="wecG_tagA_cpsF"/>
    <property type="match status" value="1"/>
</dbReference>
<reference evidence="4 5" key="1">
    <citation type="submission" date="2023-06" db="EMBL/GenBank/DDBJ databases">
        <title>Alteromonas sp. ASW11-36 isolated from intertidal sand.</title>
        <authorList>
            <person name="Li Y."/>
        </authorList>
    </citation>
    <scope>NUCLEOTIDE SEQUENCE [LARGE SCALE GENOMIC DNA]</scope>
    <source>
        <strain evidence="4 5">ASW11-36</strain>
    </source>
</reference>
<dbReference type="PANTHER" id="PTHR34136:SF1">
    <property type="entry name" value="UDP-N-ACETYL-D-MANNOSAMINURONIC ACID TRANSFERASE"/>
    <property type="match status" value="1"/>
</dbReference>
<dbReference type="CDD" id="cd06533">
    <property type="entry name" value="Glyco_transf_WecG_TagA"/>
    <property type="match status" value="1"/>
</dbReference>
<accession>A0ABT7SSZ8</accession>